<protein>
    <submittedName>
        <fullName evidence="2">Uncharacterized protein</fullName>
    </submittedName>
</protein>
<reference evidence="2" key="1">
    <citation type="submission" date="2023-06" db="EMBL/GenBank/DDBJ databases">
        <authorList>
            <consortium name="Lawrence Berkeley National Laboratory"/>
            <person name="Ahrendt S."/>
            <person name="Sahu N."/>
            <person name="Indic B."/>
            <person name="Wong-Bajracharya J."/>
            <person name="Merenyi Z."/>
            <person name="Ke H.-M."/>
            <person name="Monk M."/>
            <person name="Kocsube S."/>
            <person name="Drula E."/>
            <person name="Lipzen A."/>
            <person name="Balint B."/>
            <person name="Henrissat B."/>
            <person name="Andreopoulos B."/>
            <person name="Martin F.M."/>
            <person name="Harder C.B."/>
            <person name="Rigling D."/>
            <person name="Ford K.L."/>
            <person name="Foster G.D."/>
            <person name="Pangilinan J."/>
            <person name="Papanicolaou A."/>
            <person name="Barry K."/>
            <person name="LaButti K."/>
            <person name="Viragh M."/>
            <person name="Koriabine M."/>
            <person name="Yan M."/>
            <person name="Riley R."/>
            <person name="Champramary S."/>
            <person name="Plett K.L."/>
            <person name="Tsai I.J."/>
            <person name="Slot J."/>
            <person name="Sipos G."/>
            <person name="Plett J."/>
            <person name="Nagy L.G."/>
            <person name="Grigoriev I.V."/>
        </authorList>
    </citation>
    <scope>NUCLEOTIDE SEQUENCE</scope>
    <source>
        <strain evidence="2">HWK02</strain>
    </source>
</reference>
<feature type="compositionally biased region" description="Low complexity" evidence="1">
    <location>
        <begin position="127"/>
        <end position="137"/>
    </location>
</feature>
<feature type="compositionally biased region" description="Low complexity" evidence="1">
    <location>
        <begin position="78"/>
        <end position="92"/>
    </location>
</feature>
<evidence type="ECO:0000313" key="3">
    <source>
        <dbReference type="Proteomes" id="UP001175228"/>
    </source>
</evidence>
<evidence type="ECO:0000313" key="2">
    <source>
        <dbReference type="EMBL" id="KAK0499345.1"/>
    </source>
</evidence>
<gene>
    <name evidence="2" type="ORF">EDD18DRAFT_1349529</name>
</gene>
<sequence>MTDTYAKKMVTQAPTNALADCSAEQLAQLILVLQSLSLINLAPSAGPSVPQGNNEPSPSHTMSSLRDTGPAFGGGGTAILTATTATSHTGGAVKKESTKIPLAPSKVTNTAKNEAPGHGRHPPTPASSLTEPIPSSSSQSPWYMVMARYEVGVFQGWDQVAPLVLGVSGAVYQHQPSRAYAHAHFATARSHGNIWVIAPPEDEDEDKEDDSHYYED</sequence>
<keyword evidence="3" id="KW-1185">Reference proteome</keyword>
<dbReference type="Proteomes" id="UP001175228">
    <property type="component" value="Unassembled WGS sequence"/>
</dbReference>
<dbReference type="EMBL" id="JAUEPU010000009">
    <property type="protein sequence ID" value="KAK0499345.1"/>
    <property type="molecule type" value="Genomic_DNA"/>
</dbReference>
<comment type="caution">
    <text evidence="2">The sequence shown here is derived from an EMBL/GenBank/DDBJ whole genome shotgun (WGS) entry which is preliminary data.</text>
</comment>
<organism evidence="2 3">
    <name type="scientific">Armillaria luteobubalina</name>
    <dbReference type="NCBI Taxonomy" id="153913"/>
    <lineage>
        <taxon>Eukaryota</taxon>
        <taxon>Fungi</taxon>
        <taxon>Dikarya</taxon>
        <taxon>Basidiomycota</taxon>
        <taxon>Agaricomycotina</taxon>
        <taxon>Agaricomycetes</taxon>
        <taxon>Agaricomycetidae</taxon>
        <taxon>Agaricales</taxon>
        <taxon>Marasmiineae</taxon>
        <taxon>Physalacriaceae</taxon>
        <taxon>Armillaria</taxon>
    </lineage>
</organism>
<dbReference type="AlphaFoldDB" id="A0AA39QAN7"/>
<accession>A0AA39QAN7</accession>
<feature type="region of interest" description="Disordered" evidence="1">
    <location>
        <begin position="45"/>
        <end position="137"/>
    </location>
</feature>
<proteinExistence type="predicted"/>
<feature type="compositionally biased region" description="Polar residues" evidence="1">
    <location>
        <begin position="50"/>
        <end position="66"/>
    </location>
</feature>
<evidence type="ECO:0000256" key="1">
    <source>
        <dbReference type="SAM" id="MobiDB-lite"/>
    </source>
</evidence>
<name>A0AA39QAN7_9AGAR</name>